<evidence type="ECO:0000259" key="1">
    <source>
        <dbReference type="Pfam" id="PF12766"/>
    </source>
</evidence>
<dbReference type="STRING" id="98765.A0A2R6NJN1"/>
<keyword evidence="3" id="KW-1185">Reference proteome</keyword>
<reference evidence="2 3" key="1">
    <citation type="submission" date="2018-02" db="EMBL/GenBank/DDBJ databases">
        <title>Genome sequence of the basidiomycete white-rot fungus Phlebia centrifuga.</title>
        <authorList>
            <person name="Granchi Z."/>
            <person name="Peng M."/>
            <person name="de Vries R.P."/>
            <person name="Hilden K."/>
            <person name="Makela M.R."/>
            <person name="Grigoriev I."/>
            <person name="Riley R."/>
        </authorList>
    </citation>
    <scope>NUCLEOTIDE SEQUENCE [LARGE SCALE GENOMIC DNA]</scope>
    <source>
        <strain evidence="2 3">FBCC195</strain>
    </source>
</reference>
<sequence length="243" mass="27395">MASPRWIKAISNALNVPENKGKVVYQVATVDSHNLPHVRSQIHRGFITPKGSPNLPLLMTSTDARSPKVVQMLSTPSVELAWWMEGSQDQFRISGRAFIVPPPDHAFHIMSDVPRGTALAVLDEKGEEGQEGGKFDWEKKRREVFASMKPEMKASWCIPVAPGSIIPSYDEVKKWPNSVPNIDEASTAEDKNNWNEALSNFVLMVIEPVQVDWVQLAPRPNRRTRFSRTDDAVFEWIEDILVP</sequence>
<protein>
    <recommendedName>
        <fullName evidence="1">Pyridoxamine 5'-phosphate oxidase Alr4036 family FMN-binding domain-containing protein</fullName>
    </recommendedName>
</protein>
<dbReference type="Gene3D" id="2.30.110.10">
    <property type="entry name" value="Electron Transport, Fmn-binding Protein, Chain A"/>
    <property type="match status" value="1"/>
</dbReference>
<dbReference type="EMBL" id="MLYV02001153">
    <property type="protein sequence ID" value="PSR72587.1"/>
    <property type="molecule type" value="Genomic_DNA"/>
</dbReference>
<name>A0A2R6NJN1_9APHY</name>
<dbReference type="Pfam" id="PF12766">
    <property type="entry name" value="Pyridox_oxase_2"/>
    <property type="match status" value="1"/>
</dbReference>
<proteinExistence type="predicted"/>
<feature type="domain" description="Pyridoxamine 5'-phosphate oxidase Alr4036 family FMN-binding" evidence="1">
    <location>
        <begin position="4"/>
        <end position="100"/>
    </location>
</feature>
<dbReference type="InterPro" id="IPR024624">
    <property type="entry name" value="Pyridox_Oxase_Alr4036_FMN-bd"/>
</dbReference>
<dbReference type="Proteomes" id="UP000186601">
    <property type="component" value="Unassembled WGS sequence"/>
</dbReference>
<dbReference type="SUPFAM" id="SSF50475">
    <property type="entry name" value="FMN-binding split barrel"/>
    <property type="match status" value="1"/>
</dbReference>
<gene>
    <name evidence="2" type="ORF">PHLCEN_2v11580</name>
</gene>
<comment type="caution">
    <text evidence="2">The sequence shown here is derived from an EMBL/GenBank/DDBJ whole genome shotgun (WGS) entry which is preliminary data.</text>
</comment>
<evidence type="ECO:0000313" key="3">
    <source>
        <dbReference type="Proteomes" id="UP000186601"/>
    </source>
</evidence>
<dbReference type="OrthoDB" id="434253at2759"/>
<dbReference type="InterPro" id="IPR012349">
    <property type="entry name" value="Split_barrel_FMN-bd"/>
</dbReference>
<evidence type="ECO:0000313" key="2">
    <source>
        <dbReference type="EMBL" id="PSR72587.1"/>
    </source>
</evidence>
<organism evidence="2 3">
    <name type="scientific">Hermanssonia centrifuga</name>
    <dbReference type="NCBI Taxonomy" id="98765"/>
    <lineage>
        <taxon>Eukaryota</taxon>
        <taxon>Fungi</taxon>
        <taxon>Dikarya</taxon>
        <taxon>Basidiomycota</taxon>
        <taxon>Agaricomycotina</taxon>
        <taxon>Agaricomycetes</taxon>
        <taxon>Polyporales</taxon>
        <taxon>Meruliaceae</taxon>
        <taxon>Hermanssonia</taxon>
    </lineage>
</organism>
<dbReference type="PANTHER" id="PTHR28243:SF1">
    <property type="entry name" value="PYRIDOXAMINE 5'-PHOSPHATE OXIDASE ALR4036 FAMILY FMN-BINDING DOMAIN-CONTAINING PROTEIN"/>
    <property type="match status" value="1"/>
</dbReference>
<dbReference type="PANTHER" id="PTHR28243">
    <property type="entry name" value="AGL049CP"/>
    <property type="match status" value="1"/>
</dbReference>
<accession>A0A2R6NJN1</accession>
<dbReference type="GO" id="GO:0010181">
    <property type="term" value="F:FMN binding"/>
    <property type="evidence" value="ECO:0007669"/>
    <property type="project" value="InterPro"/>
</dbReference>
<dbReference type="AlphaFoldDB" id="A0A2R6NJN1"/>